<dbReference type="RefSeq" id="WP_092643242.1">
    <property type="nucleotide sequence ID" value="NZ_FNPX01000003.1"/>
</dbReference>
<evidence type="ECO:0000256" key="5">
    <source>
        <dbReference type="SAM" id="Phobius"/>
    </source>
</evidence>
<feature type="transmembrane region" description="Helical" evidence="5">
    <location>
        <begin position="67"/>
        <end position="94"/>
    </location>
</feature>
<organism evidence="6 7">
    <name type="scientific">Jannaschia faecimaris</name>
    <dbReference type="NCBI Taxonomy" id="1244108"/>
    <lineage>
        <taxon>Bacteria</taxon>
        <taxon>Pseudomonadati</taxon>
        <taxon>Pseudomonadota</taxon>
        <taxon>Alphaproteobacteria</taxon>
        <taxon>Rhodobacterales</taxon>
        <taxon>Roseobacteraceae</taxon>
        <taxon>Jannaschia</taxon>
    </lineage>
</organism>
<proteinExistence type="predicted"/>
<keyword evidence="7" id="KW-1185">Reference proteome</keyword>
<name>A0A1H3MI44_9RHOB</name>
<keyword evidence="4 5" id="KW-0472">Membrane</keyword>
<dbReference type="EMBL" id="FNPX01000003">
    <property type="protein sequence ID" value="SDY76362.1"/>
    <property type="molecule type" value="Genomic_DNA"/>
</dbReference>
<evidence type="ECO:0000313" key="6">
    <source>
        <dbReference type="EMBL" id="SDY76362.1"/>
    </source>
</evidence>
<protein>
    <submittedName>
        <fullName evidence="6">Uncharacterized protein involved in cysteine biosynthesis</fullName>
    </submittedName>
</protein>
<sequence>MIDDVLRAIGQLGDPRFRRVLLTGVGLSLVLLIGFSALMIWGATALVGPSVTLPWFGEVTWLNNVAGWAAVPFTLIASVFLMVPVASAFTGLFLDRIVDAVEDRHYPGLPPARAQGWTEMITESAGFLGLVVGINLLALVAYIFLAPFALFIFWAVNGFLLGREYAQMVAARCLSADQTAAFRRRNRGAIWAMGILMAVPLSVPVLNLLVPVVGVASFAHLFHRLSRA</sequence>
<evidence type="ECO:0000256" key="2">
    <source>
        <dbReference type="ARBA" id="ARBA00022692"/>
    </source>
</evidence>
<gene>
    <name evidence="6" type="ORF">SAMN05444004_10376</name>
</gene>
<keyword evidence="3 5" id="KW-1133">Transmembrane helix</keyword>
<feature type="transmembrane region" description="Helical" evidence="5">
    <location>
        <begin position="20"/>
        <end position="47"/>
    </location>
</feature>
<evidence type="ECO:0000313" key="7">
    <source>
        <dbReference type="Proteomes" id="UP000198914"/>
    </source>
</evidence>
<dbReference type="AlphaFoldDB" id="A0A1H3MI44"/>
<dbReference type="STRING" id="1244108.SAMN05444004_10376"/>
<dbReference type="Pfam" id="PF07264">
    <property type="entry name" value="EI24"/>
    <property type="match status" value="1"/>
</dbReference>
<dbReference type="InterPro" id="IPR059112">
    <property type="entry name" value="CysZ/EI24"/>
</dbReference>
<dbReference type="OrthoDB" id="5421146at2"/>
<feature type="transmembrane region" description="Helical" evidence="5">
    <location>
        <begin position="189"/>
        <end position="222"/>
    </location>
</feature>
<reference evidence="7" key="1">
    <citation type="submission" date="2016-10" db="EMBL/GenBank/DDBJ databases">
        <authorList>
            <person name="Varghese N."/>
            <person name="Submissions S."/>
        </authorList>
    </citation>
    <scope>NUCLEOTIDE SEQUENCE [LARGE SCALE GENOMIC DNA]</scope>
    <source>
        <strain evidence="7">DSM 100420</strain>
    </source>
</reference>
<dbReference type="Proteomes" id="UP000198914">
    <property type="component" value="Unassembled WGS sequence"/>
</dbReference>
<feature type="transmembrane region" description="Helical" evidence="5">
    <location>
        <begin position="127"/>
        <end position="156"/>
    </location>
</feature>
<evidence type="ECO:0000256" key="3">
    <source>
        <dbReference type="ARBA" id="ARBA00022989"/>
    </source>
</evidence>
<keyword evidence="2 5" id="KW-0812">Transmembrane</keyword>
<comment type="subcellular location">
    <subcellularLocation>
        <location evidence="1">Membrane</location>
        <topology evidence="1">Multi-pass membrane protein</topology>
    </subcellularLocation>
</comment>
<evidence type="ECO:0000256" key="4">
    <source>
        <dbReference type="ARBA" id="ARBA00023136"/>
    </source>
</evidence>
<accession>A0A1H3MI44</accession>
<evidence type="ECO:0000256" key="1">
    <source>
        <dbReference type="ARBA" id="ARBA00004141"/>
    </source>
</evidence>